<feature type="transmembrane region" description="Helical" evidence="1">
    <location>
        <begin position="93"/>
        <end position="113"/>
    </location>
</feature>
<evidence type="ECO:0000313" key="2">
    <source>
        <dbReference type="EMBL" id="WDF82979.1"/>
    </source>
</evidence>
<feature type="transmembrane region" description="Helical" evidence="1">
    <location>
        <begin position="217"/>
        <end position="237"/>
    </location>
</feature>
<feature type="transmembrane region" description="Helical" evidence="1">
    <location>
        <begin position="301"/>
        <end position="320"/>
    </location>
</feature>
<feature type="transmembrane region" description="Helical" evidence="1">
    <location>
        <begin position="361"/>
        <end position="380"/>
    </location>
</feature>
<evidence type="ECO:0000256" key="1">
    <source>
        <dbReference type="SAM" id="Phobius"/>
    </source>
</evidence>
<keyword evidence="1" id="KW-0472">Membrane</keyword>
<name>A0ABY7WS21_9LACO</name>
<sequence>MKKRAISNTAIIIFLLAASLAFCYPYLRSGLGVPQDTRFHLDRILGMSNVWHSPVNFLTYAHRGNMVAPYYPWITLYPAFLLYKVFGSLTVAYKVYMFGLIFAGSLTSYYSFLAMNKNRGRATIFATLYTFASYHALNVFLRGAVGEVLCAVFLPVAFLGLYEVLRGNWRKWPLLTAGMTLILYSHLLSLAITAGLMLVLTVLALPGMQDWQKRLIAGVKATLLTLLLSVGFIVPFLQISRVQKVALPVAHLLERGTVPPSQLISDMLNNYWGTYGLGLVILVATVGSLIMWRQLAGWERALLGLSLLMIFVLTTLFPIAHFNHTLLNELQFIWRLNAFTSLFVLYIFCAHLPAIHFGWQFIVSGVVLLGVLASMHYTSYKTVRNSQMFFPAGQGLVYNDANAEHLTRTYPHSDYRPENALNPAYVTDFRPRMRGKVVKLQSHYTTDVATFTVRNHQRAGILRTSVYRYDSALVHVNGKAVPTYNVDGMTGVKIPRGKSVITIAYKYSGLTYLARAVSIITLLLTIAWPWWGKWLKRRLQGAAPVARHAAN</sequence>
<reference evidence="2 3" key="1">
    <citation type="submission" date="2023-02" db="EMBL/GenBank/DDBJ databases">
        <title>Genome sequence of Lacticaseibacillus sp. KACC 23028.</title>
        <authorList>
            <person name="Kim S."/>
            <person name="Heo J."/>
            <person name="Kwon S.-W."/>
        </authorList>
    </citation>
    <scope>NUCLEOTIDE SEQUENCE [LARGE SCALE GENOMIC DNA]</scope>
    <source>
        <strain evidence="2 3">KACC 23028</strain>
    </source>
</reference>
<keyword evidence="1" id="KW-0812">Transmembrane</keyword>
<evidence type="ECO:0008006" key="4">
    <source>
        <dbReference type="Google" id="ProtNLM"/>
    </source>
</evidence>
<feature type="transmembrane region" description="Helical" evidence="1">
    <location>
        <begin position="512"/>
        <end position="531"/>
    </location>
</feature>
<feature type="transmembrane region" description="Helical" evidence="1">
    <location>
        <begin position="182"/>
        <end position="205"/>
    </location>
</feature>
<accession>A0ABY7WS21</accession>
<protein>
    <recommendedName>
        <fullName evidence="4">Membrane protein 6-pyruvoyl-tetrahydropterin synthase-related domain-containing protein</fullName>
    </recommendedName>
</protein>
<gene>
    <name evidence="2" type="ORF">PQ472_01680</name>
</gene>
<dbReference type="EMBL" id="CP117884">
    <property type="protein sequence ID" value="WDF82979.1"/>
    <property type="molecule type" value="Genomic_DNA"/>
</dbReference>
<keyword evidence="1" id="KW-1133">Transmembrane helix</keyword>
<feature type="transmembrane region" description="Helical" evidence="1">
    <location>
        <begin position="70"/>
        <end position="86"/>
    </location>
</feature>
<organism evidence="2 3">
    <name type="scientific">Lacticaseibacillus pabuli</name>
    <dbReference type="NCBI Taxonomy" id="3025672"/>
    <lineage>
        <taxon>Bacteria</taxon>
        <taxon>Bacillati</taxon>
        <taxon>Bacillota</taxon>
        <taxon>Bacilli</taxon>
        <taxon>Lactobacillales</taxon>
        <taxon>Lactobacillaceae</taxon>
        <taxon>Lacticaseibacillus</taxon>
    </lineage>
</organism>
<dbReference type="Proteomes" id="UP001220377">
    <property type="component" value="Chromosome"/>
</dbReference>
<feature type="transmembrane region" description="Helical" evidence="1">
    <location>
        <begin position="272"/>
        <end position="292"/>
    </location>
</feature>
<proteinExistence type="predicted"/>
<evidence type="ECO:0000313" key="3">
    <source>
        <dbReference type="Proteomes" id="UP001220377"/>
    </source>
</evidence>
<feature type="transmembrane region" description="Helical" evidence="1">
    <location>
        <begin position="144"/>
        <end position="162"/>
    </location>
</feature>
<dbReference type="RefSeq" id="WP_274260803.1">
    <property type="nucleotide sequence ID" value="NZ_CP117884.1"/>
</dbReference>
<keyword evidence="3" id="KW-1185">Reference proteome</keyword>
<feature type="transmembrane region" description="Helical" evidence="1">
    <location>
        <begin position="332"/>
        <end position="349"/>
    </location>
</feature>